<dbReference type="InterPro" id="IPR018337">
    <property type="entry name" value="Cell_wall/Cho-bd_repeat"/>
</dbReference>
<keyword evidence="5" id="KW-1185">Reference proteome</keyword>
<evidence type="ECO:0000256" key="2">
    <source>
        <dbReference type="PROSITE-ProRule" id="PRU00591"/>
    </source>
</evidence>
<gene>
    <name evidence="4" type="ORF">FYJ39_09655</name>
</gene>
<evidence type="ECO:0000313" key="5">
    <source>
        <dbReference type="Proteomes" id="UP000429958"/>
    </source>
</evidence>
<dbReference type="Proteomes" id="UP000429958">
    <property type="component" value="Unassembled WGS sequence"/>
</dbReference>
<dbReference type="RefSeq" id="WP_154472268.1">
    <property type="nucleotide sequence ID" value="NZ_DBEWUL010000229.1"/>
</dbReference>
<feature type="repeat" description="Cell wall-binding" evidence="2">
    <location>
        <begin position="257"/>
        <end position="277"/>
    </location>
</feature>
<keyword evidence="1" id="KW-0677">Repeat</keyword>
<dbReference type="SUPFAM" id="SSF69360">
    <property type="entry name" value="Cell wall binding repeat"/>
    <property type="match status" value="1"/>
</dbReference>
<dbReference type="PROSITE" id="PS51170">
    <property type="entry name" value="CW"/>
    <property type="match status" value="1"/>
</dbReference>
<dbReference type="AlphaFoldDB" id="A0A7X2NLD5"/>
<proteinExistence type="predicted"/>
<sequence length="316" mass="34944">MFKKNLAILLLAFSLSAASVFASMAAPSTVTMENCGAYLFSWRPVDCGNGQSFAILSGGDTILEKDVVLNRGYDYAYTFNPNMYSRPWGQVPELVNIDGVWGIPENWSVLPEGSQPATRIVLLTNNKNFSSNERYIDVVHLPAGVSASSLPPEVRKYLINVDGSDAGAYQGTVTSGWVNENGQWKYRKQDGSFISNSWLAVDEQQYYLNEDGIMLADTITPDGIYVNGKGERTNYIPGWKQNGDTWRYLKKNGSYAASTWIQDSDGKWYYFNLGGRMVTNTTTPDGYYVDENGVWDGQPAADSNKKNLGPGVLSTE</sequence>
<protein>
    <submittedName>
        <fullName evidence="4">Choline-binding protein</fullName>
    </submittedName>
</protein>
<name>A0A7X2NLD5_9CLOT</name>
<organism evidence="4 5">
    <name type="scientific">Clostridium porci</name>
    <dbReference type="NCBI Taxonomy" id="2605778"/>
    <lineage>
        <taxon>Bacteria</taxon>
        <taxon>Bacillati</taxon>
        <taxon>Bacillota</taxon>
        <taxon>Clostridia</taxon>
        <taxon>Eubacteriales</taxon>
        <taxon>Clostridiaceae</taxon>
        <taxon>Clostridium</taxon>
    </lineage>
</organism>
<dbReference type="Pfam" id="PF19085">
    <property type="entry name" value="Choline_bind_2"/>
    <property type="match status" value="2"/>
</dbReference>
<evidence type="ECO:0000256" key="3">
    <source>
        <dbReference type="SAM" id="SignalP"/>
    </source>
</evidence>
<evidence type="ECO:0000256" key="1">
    <source>
        <dbReference type="ARBA" id="ARBA00022737"/>
    </source>
</evidence>
<evidence type="ECO:0000313" key="4">
    <source>
        <dbReference type="EMBL" id="MSS36831.1"/>
    </source>
</evidence>
<dbReference type="Gene3D" id="2.10.270.10">
    <property type="entry name" value="Cholin Binding"/>
    <property type="match status" value="2"/>
</dbReference>
<dbReference type="EMBL" id="VUMD01000007">
    <property type="protein sequence ID" value="MSS36831.1"/>
    <property type="molecule type" value="Genomic_DNA"/>
</dbReference>
<comment type="caution">
    <text evidence="4">The sequence shown here is derived from an EMBL/GenBank/DDBJ whole genome shotgun (WGS) entry which is preliminary data.</text>
</comment>
<feature type="signal peptide" evidence="3">
    <location>
        <begin position="1"/>
        <end position="25"/>
    </location>
</feature>
<keyword evidence="3" id="KW-0732">Signal</keyword>
<accession>A0A7X2NLD5</accession>
<feature type="chain" id="PRO_5030836695" evidence="3">
    <location>
        <begin position="26"/>
        <end position="316"/>
    </location>
</feature>
<reference evidence="4 5" key="1">
    <citation type="submission" date="2019-08" db="EMBL/GenBank/DDBJ databases">
        <title>In-depth cultivation of the pig gut microbiome towards novel bacterial diversity and tailored functional studies.</title>
        <authorList>
            <person name="Wylensek D."/>
            <person name="Hitch T.C.A."/>
            <person name="Clavel T."/>
        </authorList>
    </citation>
    <scope>NUCLEOTIDE SEQUENCE [LARGE SCALE GENOMIC DNA]</scope>
    <source>
        <strain evidence="4 5">WCA-389-WT-23D1</strain>
    </source>
</reference>